<dbReference type="OrthoDB" id="5056816at2"/>
<accession>A0A3N0BT75</accession>
<feature type="transmembrane region" description="Helical" evidence="1">
    <location>
        <begin position="28"/>
        <end position="47"/>
    </location>
</feature>
<keyword evidence="3" id="KW-1185">Reference proteome</keyword>
<dbReference type="RefSeq" id="WP_123256207.1">
    <property type="nucleotide sequence ID" value="NZ_RBED01000118.1"/>
</dbReference>
<dbReference type="Proteomes" id="UP000273807">
    <property type="component" value="Unassembled WGS sequence"/>
</dbReference>
<feature type="transmembrane region" description="Helical" evidence="1">
    <location>
        <begin position="6"/>
        <end position="21"/>
    </location>
</feature>
<evidence type="ECO:0000313" key="3">
    <source>
        <dbReference type="Proteomes" id="UP000273807"/>
    </source>
</evidence>
<evidence type="ECO:0000313" key="2">
    <source>
        <dbReference type="EMBL" id="RNL51840.1"/>
    </source>
</evidence>
<name>A0A3N0BT75_9MICC</name>
<reference evidence="2 3" key="1">
    <citation type="submission" date="2018-10" db="EMBL/GenBank/DDBJ databases">
        <title>Genome sequencing of Arthrobacter oryzae TNB02.</title>
        <authorList>
            <person name="Cho Y.-J."/>
            <person name="Cho A."/>
            <person name="Kim O.-S."/>
        </authorList>
    </citation>
    <scope>NUCLEOTIDE SEQUENCE [LARGE SCALE GENOMIC DNA]</scope>
    <source>
        <strain evidence="2 3">TNB02</strain>
    </source>
</reference>
<proteinExistence type="predicted"/>
<sequence length="333" mass="36240">MIAAAFWILATVFAFRLYFVVRWGSSTAFVGAIGIGVLGLFLTGVVVPEETIDGALGGVNFLHLFRNLCVTAAVWLVREGIFAAYSPDECYRVRFSHRPVAAVLAALTISAPFLSQRFVPTTPSYVPENVQQVPVYLYAGVYMGILALLAVSVLRICLRPQESLPVRVSSRVVAAGMALVALASVEEIAYMTARHFEVGTPSLHQVLYVVFSPLFYGGVLLTSLGLGIPPIVKAWRRIQLRDRVALVFLTATMGRTYWGLSRAHWLVAIANSCFVKCPSVGLYEYVIRSSDQKVVLSGRSTPMLAGRVLDAAQARFDGGVDSLELLLPVKAPQ</sequence>
<comment type="caution">
    <text evidence="2">The sequence shown here is derived from an EMBL/GenBank/DDBJ whole genome shotgun (WGS) entry which is preliminary data.</text>
</comment>
<keyword evidence="1" id="KW-1133">Transmembrane helix</keyword>
<feature type="transmembrane region" description="Helical" evidence="1">
    <location>
        <begin position="98"/>
        <end position="115"/>
    </location>
</feature>
<feature type="transmembrane region" description="Helical" evidence="1">
    <location>
        <begin position="59"/>
        <end position="77"/>
    </location>
</feature>
<dbReference type="EMBL" id="RBED01000118">
    <property type="protein sequence ID" value="RNL51840.1"/>
    <property type="molecule type" value="Genomic_DNA"/>
</dbReference>
<feature type="transmembrane region" description="Helical" evidence="1">
    <location>
        <begin position="135"/>
        <end position="156"/>
    </location>
</feature>
<organism evidence="2 3">
    <name type="scientific">Arthrobacter oryzae</name>
    <dbReference type="NCBI Taxonomy" id="409290"/>
    <lineage>
        <taxon>Bacteria</taxon>
        <taxon>Bacillati</taxon>
        <taxon>Actinomycetota</taxon>
        <taxon>Actinomycetes</taxon>
        <taxon>Micrococcales</taxon>
        <taxon>Micrococcaceae</taxon>
        <taxon>Arthrobacter</taxon>
    </lineage>
</organism>
<protein>
    <submittedName>
        <fullName evidence="2">Uncharacterized protein</fullName>
    </submittedName>
</protein>
<feature type="transmembrane region" description="Helical" evidence="1">
    <location>
        <begin position="168"/>
        <end position="185"/>
    </location>
</feature>
<evidence type="ECO:0000256" key="1">
    <source>
        <dbReference type="SAM" id="Phobius"/>
    </source>
</evidence>
<keyword evidence="1" id="KW-0812">Transmembrane</keyword>
<gene>
    <name evidence="2" type="ORF">D7003_14880</name>
</gene>
<dbReference type="AlphaFoldDB" id="A0A3N0BT75"/>
<keyword evidence="1" id="KW-0472">Membrane</keyword>
<feature type="transmembrane region" description="Helical" evidence="1">
    <location>
        <begin position="205"/>
        <end position="228"/>
    </location>
</feature>